<reference evidence="3 4" key="1">
    <citation type="journal article" date="2024" name="BMC Genomics">
        <title>De novo assembly and annotation of Popillia japonica's genome with initial clues to its potential as an invasive pest.</title>
        <authorList>
            <person name="Cucini C."/>
            <person name="Boschi S."/>
            <person name="Funari R."/>
            <person name="Cardaioli E."/>
            <person name="Iannotti N."/>
            <person name="Marturano G."/>
            <person name="Paoli F."/>
            <person name="Bruttini M."/>
            <person name="Carapelli A."/>
            <person name="Frati F."/>
            <person name="Nardi F."/>
        </authorList>
    </citation>
    <scope>NUCLEOTIDE SEQUENCE [LARGE SCALE GENOMIC DNA]</scope>
    <source>
        <strain evidence="3">DMR45628</strain>
    </source>
</reference>
<dbReference type="InterPro" id="IPR000618">
    <property type="entry name" value="Insect_cuticle"/>
</dbReference>
<dbReference type="GO" id="GO:0008010">
    <property type="term" value="F:structural constituent of chitin-based larval cuticle"/>
    <property type="evidence" value="ECO:0007669"/>
    <property type="project" value="TreeGrafter"/>
</dbReference>
<dbReference type="GO" id="GO:0062129">
    <property type="term" value="C:chitin-based extracellular matrix"/>
    <property type="evidence" value="ECO:0007669"/>
    <property type="project" value="TreeGrafter"/>
</dbReference>
<comment type="caution">
    <text evidence="3">The sequence shown here is derived from an EMBL/GenBank/DDBJ whole genome shotgun (WGS) entry which is preliminary data.</text>
</comment>
<organism evidence="3 4">
    <name type="scientific">Popillia japonica</name>
    <name type="common">Japanese beetle</name>
    <dbReference type="NCBI Taxonomy" id="7064"/>
    <lineage>
        <taxon>Eukaryota</taxon>
        <taxon>Metazoa</taxon>
        <taxon>Ecdysozoa</taxon>
        <taxon>Arthropoda</taxon>
        <taxon>Hexapoda</taxon>
        <taxon>Insecta</taxon>
        <taxon>Pterygota</taxon>
        <taxon>Neoptera</taxon>
        <taxon>Endopterygota</taxon>
        <taxon>Coleoptera</taxon>
        <taxon>Polyphaga</taxon>
        <taxon>Scarabaeiformia</taxon>
        <taxon>Scarabaeidae</taxon>
        <taxon>Rutelinae</taxon>
        <taxon>Popillia</taxon>
    </lineage>
</organism>
<keyword evidence="2" id="KW-0732">Signal</keyword>
<protein>
    <submittedName>
        <fullName evidence="3">Insect cuticle protein</fullName>
    </submittedName>
</protein>
<sequence length="145" mass="16367">MKLLVFLSILLALGLALPFEQKLPIEDKPEKPTVSEAELEQNKNAKYVFESDVDDHINDLTQKRFEERDGLNVRGAYEYSDGYLKRTVHYIADENGFRIVKEETEALPGPHVDLNGVASVTNKAHGTELKYSVKSVPVKDTHVIE</sequence>
<dbReference type="EMBL" id="JASPKY010000009">
    <property type="protein sequence ID" value="KAK9754155.1"/>
    <property type="molecule type" value="Genomic_DNA"/>
</dbReference>
<keyword evidence="1" id="KW-0193">Cuticle</keyword>
<dbReference type="InterPro" id="IPR050468">
    <property type="entry name" value="Cuticle_Struct_Prot"/>
</dbReference>
<name>A0AAW1N7B6_POPJA</name>
<evidence type="ECO:0000256" key="1">
    <source>
        <dbReference type="PROSITE-ProRule" id="PRU00497"/>
    </source>
</evidence>
<proteinExistence type="predicted"/>
<feature type="chain" id="PRO_5043990867" evidence="2">
    <location>
        <begin position="17"/>
        <end position="145"/>
    </location>
</feature>
<dbReference type="Proteomes" id="UP001458880">
    <property type="component" value="Unassembled WGS sequence"/>
</dbReference>
<dbReference type="AlphaFoldDB" id="A0AAW1N7B6"/>
<dbReference type="PROSITE" id="PS51155">
    <property type="entry name" value="CHIT_BIND_RR_2"/>
    <property type="match status" value="1"/>
</dbReference>
<evidence type="ECO:0000256" key="2">
    <source>
        <dbReference type="SAM" id="SignalP"/>
    </source>
</evidence>
<accession>A0AAW1N7B6</accession>
<feature type="signal peptide" evidence="2">
    <location>
        <begin position="1"/>
        <end position="16"/>
    </location>
</feature>
<gene>
    <name evidence="3" type="ORF">QE152_g1705</name>
</gene>
<dbReference type="Pfam" id="PF00379">
    <property type="entry name" value="Chitin_bind_4"/>
    <property type="match status" value="1"/>
</dbReference>
<dbReference type="PANTHER" id="PTHR10380:SF232">
    <property type="entry name" value="PUPAL CUTICLE PROTEIN EDG-84A-LIKE PROTEIN"/>
    <property type="match status" value="1"/>
</dbReference>
<evidence type="ECO:0000313" key="3">
    <source>
        <dbReference type="EMBL" id="KAK9754155.1"/>
    </source>
</evidence>
<evidence type="ECO:0000313" key="4">
    <source>
        <dbReference type="Proteomes" id="UP001458880"/>
    </source>
</evidence>
<keyword evidence="4" id="KW-1185">Reference proteome</keyword>
<dbReference type="PANTHER" id="PTHR10380">
    <property type="entry name" value="CUTICLE PROTEIN"/>
    <property type="match status" value="1"/>
</dbReference>